<reference evidence="2" key="1">
    <citation type="journal article" date="2022" name="Mol. Ecol. Resour.">
        <title>The genomes of chicory, endive, great burdock and yacon provide insights into Asteraceae palaeo-polyploidization history and plant inulin production.</title>
        <authorList>
            <person name="Fan W."/>
            <person name="Wang S."/>
            <person name="Wang H."/>
            <person name="Wang A."/>
            <person name="Jiang F."/>
            <person name="Liu H."/>
            <person name="Zhao H."/>
            <person name="Xu D."/>
            <person name="Zhang Y."/>
        </authorList>
    </citation>
    <scope>NUCLEOTIDE SEQUENCE [LARGE SCALE GENOMIC DNA]</scope>
    <source>
        <strain evidence="2">cv. Yunnan</strain>
    </source>
</reference>
<reference evidence="1 2" key="2">
    <citation type="journal article" date="2022" name="Mol. Ecol. Resour.">
        <title>The genomes of chicory, endive, great burdock and yacon provide insights into Asteraceae paleo-polyploidization history and plant inulin production.</title>
        <authorList>
            <person name="Fan W."/>
            <person name="Wang S."/>
            <person name="Wang H."/>
            <person name="Wang A."/>
            <person name="Jiang F."/>
            <person name="Liu H."/>
            <person name="Zhao H."/>
            <person name="Xu D."/>
            <person name="Zhang Y."/>
        </authorList>
    </citation>
    <scope>NUCLEOTIDE SEQUENCE [LARGE SCALE GENOMIC DNA]</scope>
    <source>
        <strain evidence="2">cv. Yunnan</strain>
        <tissue evidence="1">Leaves</tissue>
    </source>
</reference>
<evidence type="ECO:0000313" key="1">
    <source>
        <dbReference type="EMBL" id="KAI3824913.1"/>
    </source>
</evidence>
<evidence type="ECO:0000313" key="2">
    <source>
        <dbReference type="Proteomes" id="UP001056120"/>
    </source>
</evidence>
<name>A0ACB9JY76_9ASTR</name>
<sequence>MIVSSTQDESLPVSSLITQEMMTEFEEGVSNPVSKQNEGAFPSNSSPKCQENHGTTSEGRRLDMQSTPKDPIELGEGTSKDSKKLDKDSLDLKEWTTRFQTYLSSLQTSEILSSFAALRKTPSSSNPRAAKREDGTKEDFKAYDSLSTRTPRIFSSEDRHWFLNNDMENANISEAQALQEKATKVTSSLSITEAPSVVATEPTYEELDALKNTSITSSSASTTFSSASTTFSSASTTFSSASISRTALVNLPLINELKELFGDYVVVLIKGKLEDLSSDDSLSNHESEESSQFFGNENDEDSSGNEQDQSVENQEHKEEKVESPTQPEFNEVPLTHSQALISEWFYDTIEVVEPRTYEEVAQVSSYIPIISWEYLNGTGTYEVLRADGSRETLNTSNLMCLDENSL</sequence>
<accession>A0ACB9JY76</accession>
<dbReference type="EMBL" id="CM042019">
    <property type="protein sequence ID" value="KAI3824913.1"/>
    <property type="molecule type" value="Genomic_DNA"/>
</dbReference>
<comment type="caution">
    <text evidence="1">The sequence shown here is derived from an EMBL/GenBank/DDBJ whole genome shotgun (WGS) entry which is preliminary data.</text>
</comment>
<proteinExistence type="predicted"/>
<keyword evidence="2" id="KW-1185">Reference proteome</keyword>
<gene>
    <name evidence="1" type="ORF">L1987_06386</name>
</gene>
<organism evidence="1 2">
    <name type="scientific">Smallanthus sonchifolius</name>
    <dbReference type="NCBI Taxonomy" id="185202"/>
    <lineage>
        <taxon>Eukaryota</taxon>
        <taxon>Viridiplantae</taxon>
        <taxon>Streptophyta</taxon>
        <taxon>Embryophyta</taxon>
        <taxon>Tracheophyta</taxon>
        <taxon>Spermatophyta</taxon>
        <taxon>Magnoliopsida</taxon>
        <taxon>eudicotyledons</taxon>
        <taxon>Gunneridae</taxon>
        <taxon>Pentapetalae</taxon>
        <taxon>asterids</taxon>
        <taxon>campanulids</taxon>
        <taxon>Asterales</taxon>
        <taxon>Asteraceae</taxon>
        <taxon>Asteroideae</taxon>
        <taxon>Heliantheae alliance</taxon>
        <taxon>Millerieae</taxon>
        <taxon>Smallanthus</taxon>
    </lineage>
</organism>
<protein>
    <submittedName>
        <fullName evidence="1">Uncharacterized protein</fullName>
    </submittedName>
</protein>
<dbReference type="Proteomes" id="UP001056120">
    <property type="component" value="Linkage Group LG02"/>
</dbReference>